<evidence type="ECO:0000313" key="3">
    <source>
        <dbReference type="EMBL" id="ADV63394.1"/>
    </source>
</evidence>
<name>E8R143_ISOPI</name>
<evidence type="ECO:0000256" key="1">
    <source>
        <dbReference type="SAM" id="MobiDB-lite"/>
    </source>
</evidence>
<keyword evidence="4" id="KW-1185">Reference proteome</keyword>
<proteinExistence type="predicted"/>
<feature type="compositionally biased region" description="Pro residues" evidence="1">
    <location>
        <begin position="1"/>
        <end position="19"/>
    </location>
</feature>
<dbReference type="RefSeq" id="WP_013565682.1">
    <property type="nucleotide sequence ID" value="NC_014962.1"/>
</dbReference>
<feature type="region of interest" description="Disordered" evidence="1">
    <location>
        <begin position="1270"/>
        <end position="1290"/>
    </location>
</feature>
<dbReference type="Proteomes" id="UP000008631">
    <property type="component" value="Chromosome"/>
</dbReference>
<keyword evidence="2" id="KW-0812">Transmembrane</keyword>
<gene>
    <name evidence="3" type="ordered locus">Isop_2828</name>
</gene>
<dbReference type="KEGG" id="ipa:Isop_2828"/>
<feature type="region of interest" description="Disordered" evidence="1">
    <location>
        <begin position="1"/>
        <end position="24"/>
    </location>
</feature>
<reference key="1">
    <citation type="submission" date="2010-11" db="EMBL/GenBank/DDBJ databases">
        <title>The complete sequence of chromosome of Isophaera pallida ATCC 43644.</title>
        <authorList>
            <consortium name="US DOE Joint Genome Institute (JGI-PGF)"/>
            <person name="Lucas S."/>
            <person name="Copeland A."/>
            <person name="Lapidus A."/>
            <person name="Bruce D."/>
            <person name="Goodwin L."/>
            <person name="Pitluck S."/>
            <person name="Kyrpides N."/>
            <person name="Mavromatis K."/>
            <person name="Pagani I."/>
            <person name="Ivanova N."/>
            <person name="Saunders E."/>
            <person name="Brettin T."/>
            <person name="Detter J.C."/>
            <person name="Han C."/>
            <person name="Tapia R."/>
            <person name="Land M."/>
            <person name="Hauser L."/>
            <person name="Markowitz V."/>
            <person name="Cheng J.-F."/>
            <person name="Hugenholtz P."/>
            <person name="Woyke T."/>
            <person name="Wu D."/>
            <person name="Eisen J.A."/>
        </authorList>
    </citation>
    <scope>NUCLEOTIDE SEQUENCE</scope>
    <source>
        <strain>ATCC 43644</strain>
    </source>
</reference>
<dbReference type="OrthoDB" id="219623at2"/>
<dbReference type="eggNOG" id="ENOG502Z9FP">
    <property type="taxonomic scope" value="Bacteria"/>
</dbReference>
<dbReference type="InParanoid" id="E8R143"/>
<protein>
    <submittedName>
        <fullName evidence="3">Uncharacterized protein</fullName>
    </submittedName>
</protein>
<evidence type="ECO:0000256" key="2">
    <source>
        <dbReference type="SAM" id="Phobius"/>
    </source>
</evidence>
<dbReference type="EMBL" id="CP002353">
    <property type="protein sequence ID" value="ADV63394.1"/>
    <property type="molecule type" value="Genomic_DNA"/>
</dbReference>
<evidence type="ECO:0000313" key="4">
    <source>
        <dbReference type="Proteomes" id="UP000008631"/>
    </source>
</evidence>
<sequence length="2180" mass="238185">MRPARPPFPDSAASPPIPAPATGSPERRGVVLILVLALLSLMALIGVTFATISGQYQRSSRSFAQSLLNPPAADLVDYALNQLINDTGNPLSAIRGHSIKRDMYGNDAQYNGFLDRHPINRGLLRITAVANNGDGTLTLTTNLESIAAASLNLNFNRWILRTVPNPGEVTQTLEVNDVQWNPALATRVTNEPFVRLQVAPRVVVADNGAALAQPVVGRVFTLDGRYLNMMNGPGLDSLTPTLGALNSRIPNPTNVSNPLLGQDSAPVEDPVINGLVPGIPFPETAGRHPNFRFNGLGNRILTALVAPKFMWFNSTSLFGALGDPDFVGMDEDYDACDLENWFMAIQSADGRVVVPSFHRPAILVHAANNPSAPINPANPFLRRSDWESYTDAELALMALNEPRRYQAMQIRSKFLRPRKADHPKWSWTENPTGTDPVPDPATGAIEYDVDNDGDGYKEGVWLDLGYPAERDPETGRLFKPLFSFTVIGLNGRLPLNTAGNLQARKLFNDSSGIPVGAPLWTHTSHLGYSVNEINPLFALQNAYLFPGVPTDATRLGLDADGNPTIMNNNVYSQVDVRGINVAVTQLRNLLTGTRPHANPAAPDFTENGESDFVQVAGQPFFMPNNIFQNPGDANAIRRTPAVAGRWGEADAVPDNLVLGVDPTAPYTAFNTTVRAGRGNTGNPVNRFHPGTDDDFNGHDPVPFNAPETANLYDVAGQLPIPAERMREFSRPVDVSGNGRVVHHDWNGYLRVGSGGINPIREFAPQLAWGTGADQYGRVGHFMYFRPEGLVVDSAGALKGANTNRMHGFEAWKSPNGLDVAPTVGQVRAFGVLDVDQDGNTDPAIDLLPRRFMAAMPFDGALNAPHNNGVPTYNPVNFAARPNPGDPVAPVNAYPLGSLAKDEASELNLYDPAPYYDAPFTNNDLDWLYNRDKDIVQQGSRLASLAPISFTNPKDGQQRRRLFAVETWDLNRASFAPSNPGNAFEFNSWFNHAAAGNTNAANPLAAWQAVVQSMQANGGFGNAIAAPASAHNGLTPPTLHGGRRINLNFAFPVSDNPFEPVRQEWVLDAYDMMKKALPPLAVDDPVERAQLFQLALNIVDFRDPDGVTTIATCPDVTLVPATQDEPARVEFRVGALAGAPPLQMFGMEYQPVAINEVLAFQYTPQSGQPQARLFIELVNTLTRPGPDSPFPTANDLTLEGWDLILTKDGDELDPTTNFWQARPDPITGQPGVIPPTGVTPIPPGDPIPALDGTSGGAARANPIYYFTLSNTPADPNVEENPPPSNDTARALPTGRQLDNAWVDANLLNNPAPLGNQDRRFHWVYLRRPANPLLPPNPATNPMVVIDSMRFPYIEGSGTGAPNPNSNARRVYSVYRRQPYRGGQVIFNHNLPDVIDSGGNLVHNPAVPRPRYAYGFSEQTASYSAQQENSVPSTSNRRYRIFWDASQPPTGPGSENRYRTRTIYNTIARSNDRNDNGHFAPFTFHDREYMSVAEVLLVPICSPGLFTKQFIERSYHPGRYRNTPGDPTANDYRQRPAAYGNDPGESQRIDASNRDLSHENSEDMPSYPCLSDLFYYSGATPQPPGGQVASLITPKSWYNPADPNLAALPPSQVGGTTGAGWARMLEFFEVPSTMAGTLGPAAAGDNFDWARQDRVPGKLNPNLIIDEEVFLGLIDDPRLNLSPVPLGQGLHVVHGLNEVGAPYFQEYNRGAPRVGPSVPGGSALQVENDARINNPAGLPLPPDNGMSPLALMSTAFHDFLSLTHGGSGHIFAHGTGPVGAGNVGTPNPVPIAAERPYRSLAYPDINATIMRPAWLPPGPASESVAPLYVASGVGSTDPNWPYREPFPAPTPLIPGDPLRSFATFADQGVRNPYLEWGAWPNTLPQERTVPPLPPRRLWQMPDYFDVRFNSVQDPNNPGDPMARVTIVRPPLEQYYHPTNERGGLHVNLPMDHKLPDVLPAVGSGYNIRNRFANLFGSQPAIGDAFNPTTHLDASGIQGSDPANPPAVLYLYRDRYGFNSGFRYPVEPPQYFLGGAFIETYRYDLMNDPGKTNPIDAHYNGDDPAYVGQPQPYEYLTGTSTRVTDHRREPYFRTELLQKVMNQTTPRTHQYAVWVTVAFFEVTEQGDPRLLKPDQLGPERVLPNGETERIKTFCVIDRTRAIGFNPAIPGDFRDLITYRRRIF</sequence>
<feature type="transmembrane region" description="Helical" evidence="2">
    <location>
        <begin position="30"/>
        <end position="52"/>
    </location>
</feature>
<feature type="region of interest" description="Disordered" evidence="1">
    <location>
        <begin position="1514"/>
        <end position="1561"/>
    </location>
</feature>
<organism evidence="3 4">
    <name type="scientific">Isosphaera pallida (strain ATCC 43644 / DSM 9630 / IS1B)</name>
    <dbReference type="NCBI Taxonomy" id="575540"/>
    <lineage>
        <taxon>Bacteria</taxon>
        <taxon>Pseudomonadati</taxon>
        <taxon>Planctomycetota</taxon>
        <taxon>Planctomycetia</taxon>
        <taxon>Isosphaerales</taxon>
        <taxon>Isosphaeraceae</taxon>
        <taxon>Isosphaera</taxon>
    </lineage>
</organism>
<keyword evidence="2" id="KW-0472">Membrane</keyword>
<keyword evidence="2" id="KW-1133">Transmembrane helix</keyword>
<dbReference type="HOGENOM" id="CLU_230703_0_0_0"/>
<reference evidence="3 4" key="2">
    <citation type="journal article" date="2011" name="Stand. Genomic Sci.">
        <title>Complete genome sequence of Isosphaera pallida type strain (IS1B).</title>
        <authorList>
            <consortium name="US DOE Joint Genome Institute (JGI-PGF)"/>
            <person name="Goker M."/>
            <person name="Cleland D."/>
            <person name="Saunders E."/>
            <person name="Lapidus A."/>
            <person name="Nolan M."/>
            <person name="Lucas S."/>
            <person name="Hammon N."/>
            <person name="Deshpande S."/>
            <person name="Cheng J.F."/>
            <person name="Tapia R."/>
            <person name="Han C."/>
            <person name="Goodwin L."/>
            <person name="Pitluck S."/>
            <person name="Liolios K."/>
            <person name="Pagani I."/>
            <person name="Ivanova N."/>
            <person name="Mavromatis K."/>
            <person name="Pati A."/>
            <person name="Chen A."/>
            <person name="Palaniappan K."/>
            <person name="Land M."/>
            <person name="Hauser L."/>
            <person name="Chang Y.J."/>
            <person name="Jeffries C.D."/>
            <person name="Detter J.C."/>
            <person name="Beck B."/>
            <person name="Woyke T."/>
            <person name="Bristow J."/>
            <person name="Eisen J.A."/>
            <person name="Markowitz V."/>
            <person name="Hugenholtz P."/>
            <person name="Kyrpides N.C."/>
            <person name="Klenk H.P."/>
        </authorList>
    </citation>
    <scope>NUCLEOTIDE SEQUENCE [LARGE SCALE GENOMIC DNA]</scope>
    <source>
        <strain evidence="4">ATCC 43644 / DSM 9630 / IS1B</strain>
    </source>
</reference>
<feature type="compositionally biased region" description="Basic and acidic residues" evidence="1">
    <location>
        <begin position="1543"/>
        <end position="1559"/>
    </location>
</feature>
<accession>E8R143</accession>
<dbReference type="STRING" id="575540.Isop_2828"/>